<dbReference type="GO" id="GO:0005524">
    <property type="term" value="F:ATP binding"/>
    <property type="evidence" value="ECO:0007669"/>
    <property type="project" value="InterPro"/>
</dbReference>
<accession>A0A8J5UHU5</accession>
<gene>
    <name evidence="2" type="ORF">J8A68_005439</name>
</gene>
<dbReference type="OrthoDB" id="738517at2759"/>
<dbReference type="PANTHER" id="PTHR10285">
    <property type="entry name" value="URIDINE KINASE"/>
    <property type="match status" value="1"/>
</dbReference>
<organism evidence="2 3">
    <name type="scientific">[Candida] subhashii</name>
    <dbReference type="NCBI Taxonomy" id="561895"/>
    <lineage>
        <taxon>Eukaryota</taxon>
        <taxon>Fungi</taxon>
        <taxon>Dikarya</taxon>
        <taxon>Ascomycota</taxon>
        <taxon>Saccharomycotina</taxon>
        <taxon>Pichiomycetes</taxon>
        <taxon>Debaryomycetaceae</taxon>
        <taxon>Spathaspora</taxon>
    </lineage>
</organism>
<feature type="domain" description="Phosphoribulokinase/uridine kinase" evidence="1">
    <location>
        <begin position="29"/>
        <end position="211"/>
    </location>
</feature>
<dbReference type="Pfam" id="PF00485">
    <property type="entry name" value="PRK"/>
    <property type="match status" value="1"/>
</dbReference>
<keyword evidence="3" id="KW-1185">Reference proteome</keyword>
<evidence type="ECO:0000313" key="3">
    <source>
        <dbReference type="Proteomes" id="UP000694255"/>
    </source>
</evidence>
<comment type="caution">
    <text evidence="2">The sequence shown here is derived from an EMBL/GenBank/DDBJ whole genome shotgun (WGS) entry which is preliminary data.</text>
</comment>
<reference evidence="2 3" key="1">
    <citation type="journal article" date="2021" name="DNA Res.">
        <title>Genome analysis of Candida subhashii reveals its hybrid nature and dual mitochondrial genome conformations.</title>
        <authorList>
            <person name="Mixao V."/>
            <person name="Hegedusova E."/>
            <person name="Saus E."/>
            <person name="Pryszcz L.P."/>
            <person name="Cillingova A."/>
            <person name="Nosek J."/>
            <person name="Gabaldon T."/>
        </authorList>
    </citation>
    <scope>NUCLEOTIDE SEQUENCE [LARGE SCALE GENOMIC DNA]</scope>
    <source>
        <strain evidence="2 3">CBS 10753</strain>
    </source>
</reference>
<sequence>MSINSPLVLPGTTTAMTSSSPNKSVIVLLGGGHAAGKHTAAKALKHEISALIPSSKLQVEVIDMNKFNSECNSTIDSSQYNKDKVDAITVRTEEIPYPRLKPSRFSFDALKQELNKSLISPTDAPQKILIVHGLYALYDKEIRDMAHIKVFIDSDPDTRLIRWIRRDVLNKKSETLQSVINAYLLGARAEMSDFIFPTKEFADVIMPRGAEANAVRLVIDGIMLHLVDKHLQPERMYLPASTNYLRPSEFGNFEKEKFDDQKNMFYSLD</sequence>
<dbReference type="GO" id="GO:0016301">
    <property type="term" value="F:kinase activity"/>
    <property type="evidence" value="ECO:0007669"/>
    <property type="project" value="InterPro"/>
</dbReference>
<dbReference type="EMBL" id="JAGSYN010000270">
    <property type="protein sequence ID" value="KAG7661067.1"/>
    <property type="molecule type" value="Genomic_DNA"/>
</dbReference>
<dbReference type="GeneID" id="73472239"/>
<evidence type="ECO:0000259" key="1">
    <source>
        <dbReference type="Pfam" id="PF00485"/>
    </source>
</evidence>
<dbReference type="RefSeq" id="XP_049261300.1">
    <property type="nucleotide sequence ID" value="XM_049409505.1"/>
</dbReference>
<dbReference type="InterPro" id="IPR006083">
    <property type="entry name" value="PRK/URK"/>
</dbReference>
<name>A0A8J5UHU5_9ASCO</name>
<dbReference type="AlphaFoldDB" id="A0A8J5UHU5"/>
<evidence type="ECO:0000313" key="2">
    <source>
        <dbReference type="EMBL" id="KAG7661067.1"/>
    </source>
</evidence>
<proteinExistence type="predicted"/>
<dbReference type="Proteomes" id="UP000694255">
    <property type="component" value="Unassembled WGS sequence"/>
</dbReference>
<protein>
    <recommendedName>
        <fullName evidence="1">Phosphoribulokinase/uridine kinase domain-containing protein</fullName>
    </recommendedName>
</protein>